<dbReference type="Pfam" id="PF14833">
    <property type="entry name" value="NAD_binding_11"/>
    <property type="match status" value="1"/>
</dbReference>
<evidence type="ECO:0000256" key="2">
    <source>
        <dbReference type="ARBA" id="ARBA00023027"/>
    </source>
</evidence>
<accession>A0A9D2B292</accession>
<dbReference type="InterPro" id="IPR006115">
    <property type="entry name" value="6PGDH_NADP-bd"/>
</dbReference>
<dbReference type="InterPro" id="IPR008927">
    <property type="entry name" value="6-PGluconate_DH-like_C_sf"/>
</dbReference>
<dbReference type="InterPro" id="IPR015815">
    <property type="entry name" value="HIBADH-related"/>
</dbReference>
<reference evidence="7" key="1">
    <citation type="journal article" date="2021" name="PeerJ">
        <title>Extensive microbial diversity within the chicken gut microbiome revealed by metagenomics and culture.</title>
        <authorList>
            <person name="Gilroy R."/>
            <person name="Ravi A."/>
            <person name="Getino M."/>
            <person name="Pursley I."/>
            <person name="Horton D.L."/>
            <person name="Alikhan N.F."/>
            <person name="Baker D."/>
            <person name="Gharbi K."/>
            <person name="Hall N."/>
            <person name="Watson M."/>
            <person name="Adriaenssens E.M."/>
            <person name="Foster-Nyarko E."/>
            <person name="Jarju S."/>
            <person name="Secka A."/>
            <person name="Antonio M."/>
            <person name="Oren A."/>
            <person name="Chaudhuri R.R."/>
            <person name="La Ragione R."/>
            <person name="Hildebrand F."/>
            <person name="Pallen M.J."/>
        </authorList>
    </citation>
    <scope>NUCLEOTIDE SEQUENCE</scope>
    <source>
        <strain evidence="7">USASDec5-558</strain>
    </source>
</reference>
<evidence type="ECO:0000259" key="5">
    <source>
        <dbReference type="Pfam" id="PF03446"/>
    </source>
</evidence>
<dbReference type="Proteomes" id="UP000886829">
    <property type="component" value="Unassembled WGS sequence"/>
</dbReference>
<organism evidence="7 8">
    <name type="scientific">Candidatus Anaerobiospirillum pullistercoris</name>
    <dbReference type="NCBI Taxonomy" id="2838452"/>
    <lineage>
        <taxon>Bacteria</taxon>
        <taxon>Pseudomonadati</taxon>
        <taxon>Pseudomonadota</taxon>
        <taxon>Gammaproteobacteria</taxon>
        <taxon>Aeromonadales</taxon>
        <taxon>Succinivibrionaceae</taxon>
        <taxon>Anaerobiospirillum</taxon>
    </lineage>
</organism>
<reference evidence="7" key="2">
    <citation type="submission" date="2021-04" db="EMBL/GenBank/DDBJ databases">
        <authorList>
            <person name="Gilroy R."/>
        </authorList>
    </citation>
    <scope>NUCLEOTIDE SEQUENCE</scope>
    <source>
        <strain evidence="7">USASDec5-558</strain>
    </source>
</reference>
<name>A0A9D2B292_9GAMM</name>
<feature type="region of interest" description="Disordered" evidence="4">
    <location>
        <begin position="300"/>
        <end position="329"/>
    </location>
</feature>
<evidence type="ECO:0000256" key="4">
    <source>
        <dbReference type="SAM" id="MobiDB-lite"/>
    </source>
</evidence>
<evidence type="ECO:0000313" key="8">
    <source>
        <dbReference type="Proteomes" id="UP000886829"/>
    </source>
</evidence>
<dbReference type="GO" id="GO:0016491">
    <property type="term" value="F:oxidoreductase activity"/>
    <property type="evidence" value="ECO:0007669"/>
    <property type="project" value="UniProtKB-KW"/>
</dbReference>
<dbReference type="PANTHER" id="PTHR43060:SF15">
    <property type="entry name" value="3-HYDROXYISOBUTYRATE DEHYDROGENASE-LIKE 1, MITOCHONDRIAL-RELATED"/>
    <property type="match status" value="1"/>
</dbReference>
<dbReference type="PIRSF" id="PIRSF000103">
    <property type="entry name" value="HIBADH"/>
    <property type="match status" value="1"/>
</dbReference>
<dbReference type="GO" id="GO:0051287">
    <property type="term" value="F:NAD binding"/>
    <property type="evidence" value="ECO:0007669"/>
    <property type="project" value="InterPro"/>
</dbReference>
<dbReference type="SUPFAM" id="SSF51735">
    <property type="entry name" value="NAD(P)-binding Rossmann-fold domains"/>
    <property type="match status" value="1"/>
</dbReference>
<comment type="caution">
    <text evidence="7">The sequence shown here is derived from an EMBL/GenBank/DDBJ whole genome shotgun (WGS) entry which is preliminary data.</text>
</comment>
<evidence type="ECO:0000256" key="3">
    <source>
        <dbReference type="PIRSR" id="PIRSR000103-1"/>
    </source>
</evidence>
<dbReference type="Gene3D" id="3.40.50.720">
    <property type="entry name" value="NAD(P)-binding Rossmann-like Domain"/>
    <property type="match status" value="1"/>
</dbReference>
<dbReference type="Pfam" id="PF03446">
    <property type="entry name" value="NAD_binding_2"/>
    <property type="match status" value="1"/>
</dbReference>
<dbReference type="GO" id="GO:0050661">
    <property type="term" value="F:NADP binding"/>
    <property type="evidence" value="ECO:0007669"/>
    <property type="project" value="InterPro"/>
</dbReference>
<evidence type="ECO:0000256" key="1">
    <source>
        <dbReference type="ARBA" id="ARBA00023002"/>
    </source>
</evidence>
<keyword evidence="2" id="KW-0520">NAD</keyword>
<evidence type="ECO:0000313" key="7">
    <source>
        <dbReference type="EMBL" id="HIX57821.1"/>
    </source>
</evidence>
<dbReference type="InterPro" id="IPR013328">
    <property type="entry name" value="6PGD_dom2"/>
</dbReference>
<dbReference type="SUPFAM" id="SSF48179">
    <property type="entry name" value="6-phosphogluconate dehydrogenase C-terminal domain-like"/>
    <property type="match status" value="1"/>
</dbReference>
<feature type="domain" description="3-hydroxyisobutyrate dehydrogenase-like NAD-binding" evidence="6">
    <location>
        <begin position="168"/>
        <end position="285"/>
    </location>
</feature>
<dbReference type="EMBL" id="DXEV01000202">
    <property type="protein sequence ID" value="HIX57821.1"/>
    <property type="molecule type" value="Genomic_DNA"/>
</dbReference>
<dbReference type="InterPro" id="IPR036291">
    <property type="entry name" value="NAD(P)-bd_dom_sf"/>
</dbReference>
<gene>
    <name evidence="7" type="ORF">H9850_10185</name>
</gene>
<evidence type="ECO:0000259" key="6">
    <source>
        <dbReference type="Pfam" id="PF14833"/>
    </source>
</evidence>
<dbReference type="Gene3D" id="1.10.1040.10">
    <property type="entry name" value="N-(1-d-carboxylethyl)-l-norvaline Dehydrogenase, domain 2"/>
    <property type="match status" value="1"/>
</dbReference>
<proteinExistence type="predicted"/>
<dbReference type="PANTHER" id="PTHR43060">
    <property type="entry name" value="3-HYDROXYISOBUTYRATE DEHYDROGENASE-LIKE 1, MITOCHONDRIAL-RELATED"/>
    <property type="match status" value="1"/>
</dbReference>
<sequence length="329" mass="35432">MDIKKIGFMGTGVMGAPMAEHLLKAGFALNVYTRTKERAQALLDQGATWCNSPKECAQDCDVVISIVGYPQDVRQVWLDRFNGAFLGMKQGAVGIDMTTSAPDLAVELYKTAQSRGLKMADCPVTGGDIGARNATLTMLFGGDHEVFTELKPVFQALGKKAVYFGAAGMGQMAKACNQVAIASSMFSVCEAIVFARNMGLDPQLAIETLNGGAAGSFSLQSYGPRILKRDFAPGFKIAHFLKDMEIALKVCNDRGISLPGLDLAHKAYKMLKEMGKGELGTQALYLFYSSLMLPDLATTERNDTAQSAEAQSEPESEAKNQDNVMILKP</sequence>
<keyword evidence="1" id="KW-0560">Oxidoreductase</keyword>
<feature type="active site" evidence="3">
    <location>
        <position position="174"/>
    </location>
</feature>
<dbReference type="AlphaFoldDB" id="A0A9D2B292"/>
<feature type="domain" description="6-phosphogluconate dehydrogenase NADP-binding" evidence="5">
    <location>
        <begin position="5"/>
        <end position="165"/>
    </location>
</feature>
<dbReference type="InterPro" id="IPR029154">
    <property type="entry name" value="HIBADH-like_NADP-bd"/>
</dbReference>
<protein>
    <submittedName>
        <fullName evidence="7">NAD(P)-dependent oxidoreductase</fullName>
    </submittedName>
</protein>